<organism evidence="2 3">
    <name type="scientific">Flavobacterium zepuense</name>
    <dbReference type="NCBI Taxonomy" id="2593302"/>
    <lineage>
        <taxon>Bacteria</taxon>
        <taxon>Pseudomonadati</taxon>
        <taxon>Bacteroidota</taxon>
        <taxon>Flavobacteriia</taxon>
        <taxon>Flavobacteriales</taxon>
        <taxon>Flavobacteriaceae</taxon>
        <taxon>Flavobacterium</taxon>
    </lineage>
</organism>
<dbReference type="AlphaFoldDB" id="A0A552UWJ1"/>
<keyword evidence="1" id="KW-1133">Transmembrane helix</keyword>
<keyword evidence="3" id="KW-1185">Reference proteome</keyword>
<dbReference type="Proteomes" id="UP000320643">
    <property type="component" value="Unassembled WGS sequence"/>
</dbReference>
<proteinExistence type="predicted"/>
<evidence type="ECO:0000313" key="3">
    <source>
        <dbReference type="Proteomes" id="UP000320643"/>
    </source>
</evidence>
<name>A0A552UWJ1_9FLAO</name>
<gene>
    <name evidence="2" type="ORF">FMM05_17005</name>
</gene>
<accession>A0A552UWJ1</accession>
<evidence type="ECO:0000313" key="2">
    <source>
        <dbReference type="EMBL" id="TRW22579.1"/>
    </source>
</evidence>
<evidence type="ECO:0000256" key="1">
    <source>
        <dbReference type="SAM" id="Phobius"/>
    </source>
</evidence>
<comment type="caution">
    <text evidence="2">The sequence shown here is derived from an EMBL/GenBank/DDBJ whole genome shotgun (WGS) entry which is preliminary data.</text>
</comment>
<dbReference type="EMBL" id="VJVZ01000012">
    <property type="protein sequence ID" value="TRW22579.1"/>
    <property type="molecule type" value="Genomic_DNA"/>
</dbReference>
<reference evidence="2 3" key="1">
    <citation type="submission" date="2019-07" db="EMBL/GenBank/DDBJ databases">
        <title>Flavobacterium sp. nov., isolated from glacier ice.</title>
        <authorList>
            <person name="Liu Q."/>
            <person name="Xin Y.-H."/>
        </authorList>
    </citation>
    <scope>NUCLEOTIDE SEQUENCE [LARGE SCALE GENOMIC DNA]</scope>
    <source>
        <strain evidence="2 3">ZT4R6</strain>
    </source>
</reference>
<keyword evidence="1" id="KW-0472">Membrane</keyword>
<sequence length="98" mass="11383">MSEQTSIIIGLIILIPIAYIVFFIVSYILMVIVGLIVVSVDSKKERNEEEDEASAELLNEVEYGEYVQWAAINNKPLLFDKVETRHHKFIKSFYFEKL</sequence>
<protein>
    <submittedName>
        <fullName evidence="2">Uncharacterized protein</fullName>
    </submittedName>
</protein>
<feature type="transmembrane region" description="Helical" evidence="1">
    <location>
        <begin position="6"/>
        <end position="38"/>
    </location>
</feature>
<dbReference type="RefSeq" id="WP_143374622.1">
    <property type="nucleotide sequence ID" value="NZ_VJVZ01000012.1"/>
</dbReference>
<keyword evidence="1" id="KW-0812">Transmembrane</keyword>